<dbReference type="PATRIC" id="fig|796944.3.peg.1176"/>
<keyword evidence="3" id="KW-1185">Reference proteome</keyword>
<dbReference type="RefSeq" id="WP_009536362.1">
    <property type="nucleotide sequence ID" value="NZ_JH414504.1"/>
</dbReference>
<accession>G9WTV2</accession>
<dbReference type="Proteomes" id="UP000003527">
    <property type="component" value="Unassembled WGS sequence"/>
</dbReference>
<organism evidence="2 3">
    <name type="scientific">Oribacterium asaccharolyticum ACB7</name>
    <dbReference type="NCBI Taxonomy" id="796944"/>
    <lineage>
        <taxon>Bacteria</taxon>
        <taxon>Bacillati</taxon>
        <taxon>Bacillota</taxon>
        <taxon>Clostridia</taxon>
        <taxon>Lachnospirales</taxon>
        <taxon>Lachnospiraceae</taxon>
        <taxon>Oribacterium</taxon>
    </lineage>
</organism>
<dbReference type="HOGENOM" id="CLU_179138_0_0_9"/>
<feature type="transmembrane region" description="Helical" evidence="1">
    <location>
        <begin position="40"/>
        <end position="59"/>
    </location>
</feature>
<name>G9WTV2_9FIRM</name>
<evidence type="ECO:0000313" key="2">
    <source>
        <dbReference type="EMBL" id="EHL12155.1"/>
    </source>
</evidence>
<gene>
    <name evidence="2" type="ORF">HMPREF9624_00462</name>
</gene>
<evidence type="ECO:0000256" key="1">
    <source>
        <dbReference type="SAM" id="Phobius"/>
    </source>
</evidence>
<protein>
    <recommendedName>
        <fullName evidence="4">DUF4181 domain-containing protein</fullName>
    </recommendedName>
</protein>
<evidence type="ECO:0008006" key="4">
    <source>
        <dbReference type="Google" id="ProtNLM"/>
    </source>
</evidence>
<dbReference type="Pfam" id="PF20342">
    <property type="entry name" value="DUF6637"/>
    <property type="match status" value="1"/>
</dbReference>
<comment type="caution">
    <text evidence="2">The sequence shown here is derived from an EMBL/GenBank/DDBJ whole genome shotgun (WGS) entry which is preliminary data.</text>
</comment>
<dbReference type="AlphaFoldDB" id="G9WTV2"/>
<keyword evidence="1" id="KW-0472">Membrane</keyword>
<evidence type="ECO:0000313" key="3">
    <source>
        <dbReference type="Proteomes" id="UP000003527"/>
    </source>
</evidence>
<feature type="transmembrane region" description="Helical" evidence="1">
    <location>
        <begin position="16"/>
        <end position="34"/>
    </location>
</feature>
<dbReference type="InterPro" id="IPR046577">
    <property type="entry name" value="DUF6637"/>
</dbReference>
<proteinExistence type="predicted"/>
<dbReference type="EMBL" id="AFZD01000016">
    <property type="protein sequence ID" value="EHL12155.1"/>
    <property type="molecule type" value="Genomic_DNA"/>
</dbReference>
<sequence length="92" mass="10562">MIGRSRGKVPNHKIDILYGVIALIIFIMSVMALGNPDENMVLFPFIFFFAFVLRIFVFIERRMEEGKRKYIQLVIALALLILSVVSGISLWT</sequence>
<keyword evidence="1" id="KW-1133">Transmembrane helix</keyword>
<reference evidence="2 3" key="1">
    <citation type="submission" date="2011-08" db="EMBL/GenBank/DDBJ databases">
        <title>The Genome Sequence of Oribacterium sp. ACB7.</title>
        <authorList>
            <consortium name="The Broad Institute Genome Sequencing Platform"/>
            <person name="Earl A."/>
            <person name="Ward D."/>
            <person name="Feldgarden M."/>
            <person name="Gevers D."/>
            <person name="Sizova M."/>
            <person name="Hazen A."/>
            <person name="Epstein S."/>
            <person name="Young S.K."/>
            <person name="Zeng Q."/>
            <person name="Gargeya S."/>
            <person name="Fitzgerald M."/>
            <person name="Haas B."/>
            <person name="Abouelleil A."/>
            <person name="Alvarado L."/>
            <person name="Arachchi H.M."/>
            <person name="Berlin A."/>
            <person name="Brown A."/>
            <person name="Chapman S.B."/>
            <person name="Chen Z."/>
            <person name="Dunbar C."/>
            <person name="Freedman E."/>
            <person name="Gearin G."/>
            <person name="Gellesch M."/>
            <person name="Goldberg J."/>
            <person name="Griggs A."/>
            <person name="Gujja S."/>
            <person name="Heiman D."/>
            <person name="Howarth C."/>
            <person name="Larson L."/>
            <person name="Lui A."/>
            <person name="MacDonald P.J.P."/>
            <person name="Montmayeur A."/>
            <person name="Murphy C."/>
            <person name="Neiman D."/>
            <person name="Pearson M."/>
            <person name="Priest M."/>
            <person name="Roberts A."/>
            <person name="Saif S."/>
            <person name="Shea T."/>
            <person name="Shenoy N."/>
            <person name="Sisk P."/>
            <person name="Stolte C."/>
            <person name="Sykes S."/>
            <person name="Wortman J."/>
            <person name="Nusbaum C."/>
            <person name="Birren B."/>
        </authorList>
    </citation>
    <scope>NUCLEOTIDE SEQUENCE [LARGE SCALE GENOMIC DNA]</scope>
    <source>
        <strain evidence="2 3">ACB7</strain>
    </source>
</reference>
<keyword evidence="1" id="KW-0812">Transmembrane</keyword>
<feature type="transmembrane region" description="Helical" evidence="1">
    <location>
        <begin position="71"/>
        <end position="91"/>
    </location>
</feature>